<protein>
    <submittedName>
        <fullName evidence="1">Uncharacterized protein</fullName>
    </submittedName>
</protein>
<dbReference type="EMBL" id="FR906487">
    <property type="protein sequence ID" value="CDQ84571.1"/>
    <property type="molecule type" value="Genomic_DNA"/>
</dbReference>
<proteinExistence type="predicted"/>
<accession>A0A060XYL1</accession>
<dbReference type="Proteomes" id="UP000193380">
    <property type="component" value="Unassembled WGS sequence"/>
</dbReference>
<reference evidence="1" key="1">
    <citation type="journal article" date="2014" name="Nat. Commun.">
        <title>The rainbow trout genome provides novel insights into evolution after whole-genome duplication in vertebrates.</title>
        <authorList>
            <person name="Berthelot C."/>
            <person name="Brunet F."/>
            <person name="Chalopin D."/>
            <person name="Juanchich A."/>
            <person name="Bernard M."/>
            <person name="Noel B."/>
            <person name="Bento P."/>
            <person name="Da Silva C."/>
            <person name="Labadie K."/>
            <person name="Alberti A."/>
            <person name="Aury J.M."/>
            <person name="Louis A."/>
            <person name="Dehais P."/>
            <person name="Bardou P."/>
            <person name="Montfort J."/>
            <person name="Klopp C."/>
            <person name="Cabau C."/>
            <person name="Gaspin C."/>
            <person name="Thorgaard G.H."/>
            <person name="Boussaha M."/>
            <person name="Quillet E."/>
            <person name="Guyomard R."/>
            <person name="Galiana D."/>
            <person name="Bobe J."/>
            <person name="Volff J.N."/>
            <person name="Genet C."/>
            <person name="Wincker P."/>
            <person name="Jaillon O."/>
            <person name="Roest Crollius H."/>
            <person name="Guiguen Y."/>
        </authorList>
    </citation>
    <scope>NUCLEOTIDE SEQUENCE [LARGE SCALE GENOMIC DNA]</scope>
</reference>
<name>A0A060XYL1_ONCMY</name>
<dbReference type="PaxDb" id="8022-A0A060XYL1"/>
<organism evidence="1 2">
    <name type="scientific">Oncorhynchus mykiss</name>
    <name type="common">Rainbow trout</name>
    <name type="synonym">Salmo gairdneri</name>
    <dbReference type="NCBI Taxonomy" id="8022"/>
    <lineage>
        <taxon>Eukaryota</taxon>
        <taxon>Metazoa</taxon>
        <taxon>Chordata</taxon>
        <taxon>Craniata</taxon>
        <taxon>Vertebrata</taxon>
        <taxon>Euteleostomi</taxon>
        <taxon>Actinopterygii</taxon>
        <taxon>Neopterygii</taxon>
        <taxon>Teleostei</taxon>
        <taxon>Protacanthopterygii</taxon>
        <taxon>Salmoniformes</taxon>
        <taxon>Salmonidae</taxon>
        <taxon>Salmoninae</taxon>
        <taxon>Oncorhynchus</taxon>
    </lineage>
</organism>
<sequence length="75" mass="8373">MLTVEDPQALPLPLCPDPSLLFSPHSSCLRKSSRWAPAQSPVFIVCLRACLEPFASWVDLLQPDQSEFPLFSVFV</sequence>
<evidence type="ECO:0000313" key="2">
    <source>
        <dbReference type="Proteomes" id="UP000193380"/>
    </source>
</evidence>
<dbReference type="AlphaFoldDB" id="A0A060XYL1"/>
<reference evidence="1" key="2">
    <citation type="submission" date="2014-03" db="EMBL/GenBank/DDBJ databases">
        <authorList>
            <person name="Genoscope - CEA"/>
        </authorList>
    </citation>
    <scope>NUCLEOTIDE SEQUENCE</scope>
</reference>
<gene>
    <name evidence="1" type="ORF">GSONMT00002297001</name>
</gene>
<evidence type="ECO:0000313" key="1">
    <source>
        <dbReference type="EMBL" id="CDQ84571.1"/>
    </source>
</evidence>